<keyword evidence="2" id="KW-1185">Reference proteome</keyword>
<accession>A0ABQ9ZVA1</accession>
<comment type="caution">
    <text evidence="1">The sequence shown here is derived from an EMBL/GenBank/DDBJ whole genome shotgun (WGS) entry which is preliminary data.</text>
</comment>
<reference evidence="1 2" key="1">
    <citation type="journal article" date="2023" name="Nucleic Acids Res.">
        <title>The hologenome of Daphnia magna reveals possible DNA methylation and microbiome-mediated evolution of the host genome.</title>
        <authorList>
            <person name="Chaturvedi A."/>
            <person name="Li X."/>
            <person name="Dhandapani V."/>
            <person name="Marshall H."/>
            <person name="Kissane S."/>
            <person name="Cuenca-Cambronero M."/>
            <person name="Asole G."/>
            <person name="Calvet F."/>
            <person name="Ruiz-Romero M."/>
            <person name="Marangio P."/>
            <person name="Guigo R."/>
            <person name="Rago D."/>
            <person name="Mirbahai L."/>
            <person name="Eastwood N."/>
            <person name="Colbourne J.K."/>
            <person name="Zhou J."/>
            <person name="Mallon E."/>
            <person name="Orsini L."/>
        </authorList>
    </citation>
    <scope>NUCLEOTIDE SEQUENCE [LARGE SCALE GENOMIC DNA]</scope>
    <source>
        <strain evidence="1">LRV0_1</strain>
    </source>
</reference>
<organism evidence="1 2">
    <name type="scientific">Daphnia magna</name>
    <dbReference type="NCBI Taxonomy" id="35525"/>
    <lineage>
        <taxon>Eukaryota</taxon>
        <taxon>Metazoa</taxon>
        <taxon>Ecdysozoa</taxon>
        <taxon>Arthropoda</taxon>
        <taxon>Crustacea</taxon>
        <taxon>Branchiopoda</taxon>
        <taxon>Diplostraca</taxon>
        <taxon>Cladocera</taxon>
        <taxon>Anomopoda</taxon>
        <taxon>Daphniidae</taxon>
        <taxon>Daphnia</taxon>
    </lineage>
</organism>
<protein>
    <submittedName>
        <fullName evidence="1">Uncharacterized protein</fullName>
    </submittedName>
</protein>
<evidence type="ECO:0000313" key="1">
    <source>
        <dbReference type="EMBL" id="KAK4016848.1"/>
    </source>
</evidence>
<name>A0ABQ9ZVA1_9CRUS</name>
<dbReference type="EMBL" id="JAOYFB010000005">
    <property type="protein sequence ID" value="KAK4016848.1"/>
    <property type="molecule type" value="Genomic_DNA"/>
</dbReference>
<proteinExistence type="predicted"/>
<dbReference type="Proteomes" id="UP001234178">
    <property type="component" value="Unassembled WGS sequence"/>
</dbReference>
<sequence>MIAFQLRIASEKALWEDAIVQHALASLINFFSQERAALVSGMPLVVANALDVVSNASYLAVIEIVFLCLNDNICGQTQLGGPNVYADSYTIRLLDRDCAYQLNYACVQYPSSHGERHAAYAPSLIWEDVEGTIGNEREKGGIGKLPAGRGGRAPSPIRYYMYIGKEGGVADVGLGGGELREEG</sequence>
<evidence type="ECO:0000313" key="2">
    <source>
        <dbReference type="Proteomes" id="UP001234178"/>
    </source>
</evidence>
<gene>
    <name evidence="1" type="ORF">OUZ56_031815</name>
</gene>